<evidence type="ECO:0000256" key="1">
    <source>
        <dbReference type="SAM" id="SignalP"/>
    </source>
</evidence>
<reference evidence="2 3" key="1">
    <citation type="submission" date="2020-01" db="EMBL/GenBank/DDBJ databases">
        <title>Novel species isolated from a subtropical stream in China.</title>
        <authorList>
            <person name="Lu H."/>
        </authorList>
    </citation>
    <scope>NUCLEOTIDE SEQUENCE [LARGE SCALE GENOMIC DNA]</scope>
    <source>
        <strain evidence="2 3">FT82W</strain>
    </source>
</reference>
<dbReference type="EMBL" id="WWCW01000183">
    <property type="protein sequence ID" value="MYM91264.1"/>
    <property type="molecule type" value="Genomic_DNA"/>
</dbReference>
<accession>A0A845GAG4</accession>
<feature type="signal peptide" evidence="1">
    <location>
        <begin position="1"/>
        <end position="21"/>
    </location>
</feature>
<comment type="caution">
    <text evidence="2">The sequence shown here is derived from an EMBL/GenBank/DDBJ whole genome shotgun (WGS) entry which is preliminary data.</text>
</comment>
<dbReference type="Proteomes" id="UP000470302">
    <property type="component" value="Unassembled WGS sequence"/>
</dbReference>
<proteinExistence type="predicted"/>
<dbReference type="RefSeq" id="WP_161099933.1">
    <property type="nucleotide sequence ID" value="NZ_WWCW01000183.1"/>
</dbReference>
<sequence>MKTATLLMLCLGLLQGGAAGAHDTLLLAHPYPRATSYAPRVLALICADAFRQLDMEAQVRAYPPLRGTIEAESGKIDGEVGRAYSYGEHRPNLVRVDESLVSFRVTAFTRIPGLTINGWDSLKGTPYRVQYRSGYVTFKRRLEQMLPPSQISSVVDSQAGLQNVALGRTDVFVDLEEYGQLQLARLQNRYGAVYNAGLVQDTPVYIYLHKRHAALAPQLAAILARMKASGAIGRHVAQALGEEREPAP</sequence>
<dbReference type="SUPFAM" id="SSF53850">
    <property type="entry name" value="Periplasmic binding protein-like II"/>
    <property type="match status" value="1"/>
</dbReference>
<name>A0A845GAG4_9BURK</name>
<protein>
    <submittedName>
        <fullName evidence="2">Transporter substrate-binding domain-containing protein</fullName>
    </submittedName>
</protein>
<organism evidence="2 3">
    <name type="scientific">Duganella vulcania</name>
    <dbReference type="NCBI Taxonomy" id="2692166"/>
    <lineage>
        <taxon>Bacteria</taxon>
        <taxon>Pseudomonadati</taxon>
        <taxon>Pseudomonadota</taxon>
        <taxon>Betaproteobacteria</taxon>
        <taxon>Burkholderiales</taxon>
        <taxon>Oxalobacteraceae</taxon>
        <taxon>Telluria group</taxon>
        <taxon>Duganella</taxon>
    </lineage>
</organism>
<evidence type="ECO:0000313" key="3">
    <source>
        <dbReference type="Proteomes" id="UP000470302"/>
    </source>
</evidence>
<evidence type="ECO:0000313" key="2">
    <source>
        <dbReference type="EMBL" id="MYM91264.1"/>
    </source>
</evidence>
<dbReference type="Gene3D" id="3.40.190.10">
    <property type="entry name" value="Periplasmic binding protein-like II"/>
    <property type="match status" value="2"/>
</dbReference>
<dbReference type="AlphaFoldDB" id="A0A845GAG4"/>
<gene>
    <name evidence="2" type="ORF">GTP91_29325</name>
</gene>
<feature type="chain" id="PRO_5032775670" evidence="1">
    <location>
        <begin position="22"/>
        <end position="248"/>
    </location>
</feature>
<keyword evidence="1" id="KW-0732">Signal</keyword>